<dbReference type="PANTHER" id="PTHR43344:SF2">
    <property type="entry name" value="PHOSPHOSERINE PHOSPHATASE"/>
    <property type="match status" value="1"/>
</dbReference>
<evidence type="ECO:0000256" key="12">
    <source>
        <dbReference type="ARBA" id="ARBA00048138"/>
    </source>
</evidence>
<dbReference type="SFLD" id="SFLDG01136">
    <property type="entry name" value="C1.6:_Phosphoserine_Phosphatas"/>
    <property type="match status" value="1"/>
</dbReference>
<reference evidence="15 16" key="1">
    <citation type="submission" date="2024-02" db="EMBL/GenBank/DDBJ databases">
        <title>The whole genome sequence of Pseudomonas benzopyrenica MLY92.</title>
        <authorList>
            <person name="Liu Y."/>
        </authorList>
    </citation>
    <scope>NUCLEOTIDE SEQUENCE [LARGE SCALE GENOMIC DNA]</scope>
    <source>
        <strain evidence="15 16">MLY92</strain>
    </source>
</reference>
<dbReference type="Pfam" id="PF12710">
    <property type="entry name" value="HAD"/>
    <property type="match status" value="1"/>
</dbReference>
<dbReference type="NCBIfam" id="TIGR01488">
    <property type="entry name" value="HAD-SF-IB"/>
    <property type="match status" value="1"/>
</dbReference>
<dbReference type="InterPro" id="IPR036412">
    <property type="entry name" value="HAD-like_sf"/>
</dbReference>
<dbReference type="InterPro" id="IPR023214">
    <property type="entry name" value="HAD_sf"/>
</dbReference>
<dbReference type="SFLD" id="SFLDF00029">
    <property type="entry name" value="phosphoserine_phosphatase"/>
    <property type="match status" value="1"/>
</dbReference>
<dbReference type="InterPro" id="IPR004469">
    <property type="entry name" value="PSP"/>
</dbReference>
<accession>A0ABZ2FRN4</accession>
<keyword evidence="9" id="KW-0460">Magnesium</keyword>
<dbReference type="Proteomes" id="UP001372714">
    <property type="component" value="Chromosome"/>
</dbReference>
<sequence>MQDVIGLQAVGILPADWLAALTGALAAAGARLESLQQQGLDNSAAVTLLVSPASAGAALGQALQALGLQVAPLAQPAPDSGEAHVLTLMGRSLADLPLTRLAALCREQGLNIHAIRALSEPGANERAALELRVTGEPHEPQALRAGLLALAQEGQADIGWQPDDLQRQHRRLAVFDMDSTLIQAEVIDELAKAAGIGERVAAITERAMRGEIDFRASFTERMALLQGLSEEVLEDIGAGLRLTEGAERLFAELKRLGYKTAILSGGFTYFARQVQARLGIDYVYANELEIVDGKLTGRAVEPIVDAQRKADLLQELASREGLTLEQTIAVGDGANDLPMLALAGLGVAFRAKPLVRQSARQSVSVLGLDGVLYLLGVEDRLTQG</sequence>
<comment type="pathway">
    <text evidence="2">Amino-acid biosynthesis; L-serine biosynthesis; L-serine from 3-phospho-D-glycerate: step 3/3.</text>
</comment>
<keyword evidence="6" id="KW-0028">Amino-acid biosynthesis</keyword>
<evidence type="ECO:0000256" key="4">
    <source>
        <dbReference type="ARBA" id="ARBA00012640"/>
    </source>
</evidence>
<dbReference type="PANTHER" id="PTHR43344">
    <property type="entry name" value="PHOSPHOSERINE PHOSPHATASE"/>
    <property type="match status" value="1"/>
</dbReference>
<evidence type="ECO:0000256" key="5">
    <source>
        <dbReference type="ARBA" id="ARBA00015196"/>
    </source>
</evidence>
<evidence type="ECO:0000256" key="13">
    <source>
        <dbReference type="ARBA" id="ARBA00048523"/>
    </source>
</evidence>
<evidence type="ECO:0000256" key="11">
    <source>
        <dbReference type="ARBA" id="ARBA00031693"/>
    </source>
</evidence>
<evidence type="ECO:0000259" key="14">
    <source>
        <dbReference type="PROSITE" id="PS50206"/>
    </source>
</evidence>
<dbReference type="EC" id="3.1.3.3" evidence="4"/>
<protein>
    <recommendedName>
        <fullName evidence="5">Phosphoserine phosphatase</fullName>
        <ecNumber evidence="4">3.1.3.3</ecNumber>
    </recommendedName>
    <alternativeName>
        <fullName evidence="11">O-phosphoserine phosphohydrolase</fullName>
    </alternativeName>
</protein>
<evidence type="ECO:0000256" key="1">
    <source>
        <dbReference type="ARBA" id="ARBA00001946"/>
    </source>
</evidence>
<organism evidence="15 16">
    <name type="scientific">Pseudomonas benzopyrenica</name>
    <dbReference type="NCBI Taxonomy" id="2993566"/>
    <lineage>
        <taxon>Bacteria</taxon>
        <taxon>Pseudomonadati</taxon>
        <taxon>Pseudomonadota</taxon>
        <taxon>Gammaproteobacteria</taxon>
        <taxon>Pseudomonadales</taxon>
        <taxon>Pseudomonadaceae</taxon>
        <taxon>Pseudomonas</taxon>
    </lineage>
</organism>
<dbReference type="Gene3D" id="3.40.50.1000">
    <property type="entry name" value="HAD superfamily/HAD-like"/>
    <property type="match status" value="1"/>
</dbReference>
<feature type="domain" description="Rhodanese" evidence="14">
    <location>
        <begin position="246"/>
        <end position="279"/>
    </location>
</feature>
<keyword evidence="7" id="KW-0479">Metal-binding</keyword>
<keyword evidence="10" id="KW-0718">Serine biosynthesis</keyword>
<dbReference type="SFLD" id="SFLDG01137">
    <property type="entry name" value="C1.6.1:_Phosphoserine_Phosphat"/>
    <property type="match status" value="1"/>
</dbReference>
<evidence type="ECO:0000256" key="7">
    <source>
        <dbReference type="ARBA" id="ARBA00022723"/>
    </source>
</evidence>
<comment type="catalytic activity">
    <reaction evidence="12">
        <text>O-phospho-L-serine + H2O = L-serine + phosphate</text>
        <dbReference type="Rhea" id="RHEA:21208"/>
        <dbReference type="ChEBI" id="CHEBI:15377"/>
        <dbReference type="ChEBI" id="CHEBI:33384"/>
        <dbReference type="ChEBI" id="CHEBI:43474"/>
        <dbReference type="ChEBI" id="CHEBI:57524"/>
        <dbReference type="EC" id="3.1.3.3"/>
    </reaction>
</comment>
<evidence type="ECO:0000256" key="8">
    <source>
        <dbReference type="ARBA" id="ARBA00022801"/>
    </source>
</evidence>
<dbReference type="InterPro" id="IPR050582">
    <property type="entry name" value="HAD-like_SerB"/>
</dbReference>
<dbReference type="CDD" id="cd07500">
    <property type="entry name" value="HAD_PSP"/>
    <property type="match status" value="1"/>
</dbReference>
<evidence type="ECO:0000256" key="9">
    <source>
        <dbReference type="ARBA" id="ARBA00022842"/>
    </source>
</evidence>
<keyword evidence="8 15" id="KW-0378">Hydrolase</keyword>
<dbReference type="SFLD" id="SFLDS00003">
    <property type="entry name" value="Haloacid_Dehalogenase"/>
    <property type="match status" value="1"/>
</dbReference>
<dbReference type="InterPro" id="IPR001763">
    <property type="entry name" value="Rhodanese-like_dom"/>
</dbReference>
<dbReference type="Pfam" id="PF21086">
    <property type="entry name" value="ACT_PSP_2"/>
    <property type="match status" value="1"/>
</dbReference>
<evidence type="ECO:0000256" key="3">
    <source>
        <dbReference type="ARBA" id="ARBA00009184"/>
    </source>
</evidence>
<evidence type="ECO:0000256" key="6">
    <source>
        <dbReference type="ARBA" id="ARBA00022605"/>
    </source>
</evidence>
<dbReference type="InterPro" id="IPR049148">
    <property type="entry name" value="PSP_ACT"/>
</dbReference>
<comment type="catalytic activity">
    <reaction evidence="13">
        <text>O-phospho-D-serine + H2O = D-serine + phosphate</text>
        <dbReference type="Rhea" id="RHEA:24873"/>
        <dbReference type="ChEBI" id="CHEBI:15377"/>
        <dbReference type="ChEBI" id="CHEBI:35247"/>
        <dbReference type="ChEBI" id="CHEBI:43474"/>
        <dbReference type="ChEBI" id="CHEBI:58680"/>
        <dbReference type="EC" id="3.1.3.3"/>
    </reaction>
</comment>
<evidence type="ECO:0000313" key="15">
    <source>
        <dbReference type="EMBL" id="WWM66241.1"/>
    </source>
</evidence>
<dbReference type="NCBIfam" id="TIGR00338">
    <property type="entry name" value="serB"/>
    <property type="match status" value="1"/>
</dbReference>
<name>A0ABZ2FRN4_9PSED</name>
<comment type="similarity">
    <text evidence="3">Belongs to the HAD-like hydrolase superfamily. SerB family.</text>
</comment>
<dbReference type="EMBL" id="CP145723">
    <property type="protein sequence ID" value="WWM66241.1"/>
    <property type="molecule type" value="Genomic_DNA"/>
</dbReference>
<evidence type="ECO:0000256" key="2">
    <source>
        <dbReference type="ARBA" id="ARBA00005135"/>
    </source>
</evidence>
<dbReference type="PROSITE" id="PS50206">
    <property type="entry name" value="RHODANESE_3"/>
    <property type="match status" value="1"/>
</dbReference>
<dbReference type="SUPFAM" id="SSF56784">
    <property type="entry name" value="HAD-like"/>
    <property type="match status" value="1"/>
</dbReference>
<keyword evidence="16" id="KW-1185">Reference proteome</keyword>
<comment type="cofactor">
    <cofactor evidence="1">
        <name>Mg(2+)</name>
        <dbReference type="ChEBI" id="CHEBI:18420"/>
    </cofactor>
</comment>
<dbReference type="RefSeq" id="WP_338545345.1">
    <property type="nucleotide sequence ID" value="NZ_CP145723.1"/>
</dbReference>
<gene>
    <name evidence="15" type="primary">serB</name>
    <name evidence="15" type="ORF">V6W80_21400</name>
</gene>
<evidence type="ECO:0000313" key="16">
    <source>
        <dbReference type="Proteomes" id="UP001372714"/>
    </source>
</evidence>
<proteinExistence type="inferred from homology"/>
<evidence type="ECO:0000256" key="10">
    <source>
        <dbReference type="ARBA" id="ARBA00023299"/>
    </source>
</evidence>
<dbReference type="GO" id="GO:0016787">
    <property type="term" value="F:hydrolase activity"/>
    <property type="evidence" value="ECO:0007669"/>
    <property type="project" value="UniProtKB-KW"/>
</dbReference>